<keyword evidence="4" id="KW-1185">Reference proteome</keyword>
<feature type="compositionally biased region" description="Low complexity" evidence="1">
    <location>
        <begin position="101"/>
        <end position="116"/>
    </location>
</feature>
<feature type="compositionally biased region" description="Gly residues" evidence="1">
    <location>
        <begin position="141"/>
        <end position="152"/>
    </location>
</feature>
<feature type="signal peptide" evidence="2">
    <location>
        <begin position="1"/>
        <end position="30"/>
    </location>
</feature>
<dbReference type="AlphaFoldDB" id="A0A5S4VAW6"/>
<dbReference type="PROSITE" id="PS51257">
    <property type="entry name" value="PROKAR_LIPOPROTEIN"/>
    <property type="match status" value="1"/>
</dbReference>
<dbReference type="EMBL" id="VSSB01000001">
    <property type="protein sequence ID" value="TYL53770.1"/>
    <property type="molecule type" value="Genomic_DNA"/>
</dbReference>
<feature type="region of interest" description="Disordered" evidence="1">
    <location>
        <begin position="99"/>
        <end position="152"/>
    </location>
</feature>
<gene>
    <name evidence="3" type="ORF">FYC51_09020</name>
</gene>
<dbReference type="Proteomes" id="UP000325243">
    <property type="component" value="Unassembled WGS sequence"/>
</dbReference>
<organism evidence="3 4">
    <name type="scientific">Agromyces mariniharenae</name>
    <dbReference type="NCBI Taxonomy" id="2604423"/>
    <lineage>
        <taxon>Bacteria</taxon>
        <taxon>Bacillati</taxon>
        <taxon>Actinomycetota</taxon>
        <taxon>Actinomycetes</taxon>
        <taxon>Micrococcales</taxon>
        <taxon>Microbacteriaceae</taxon>
        <taxon>Agromyces</taxon>
    </lineage>
</organism>
<feature type="compositionally biased region" description="Acidic residues" evidence="1">
    <location>
        <begin position="117"/>
        <end position="127"/>
    </location>
</feature>
<evidence type="ECO:0000313" key="4">
    <source>
        <dbReference type="Proteomes" id="UP000325243"/>
    </source>
</evidence>
<protein>
    <recommendedName>
        <fullName evidence="5">Mucin-associated surface protein</fullName>
    </recommendedName>
</protein>
<name>A0A5S4VAW6_9MICO</name>
<feature type="chain" id="PRO_5038887164" description="Mucin-associated surface protein" evidence="2">
    <location>
        <begin position="31"/>
        <end position="152"/>
    </location>
</feature>
<comment type="caution">
    <text evidence="3">The sequence shown here is derived from an EMBL/GenBank/DDBJ whole genome shotgun (WGS) entry which is preliminary data.</text>
</comment>
<evidence type="ECO:0000256" key="2">
    <source>
        <dbReference type="SAM" id="SignalP"/>
    </source>
</evidence>
<evidence type="ECO:0000256" key="1">
    <source>
        <dbReference type="SAM" id="MobiDB-lite"/>
    </source>
</evidence>
<reference evidence="3 4" key="1">
    <citation type="submission" date="2019-08" db="EMBL/GenBank/DDBJ databases">
        <authorList>
            <person name="Hu J."/>
        </authorList>
    </citation>
    <scope>NUCLEOTIDE SEQUENCE [LARGE SCALE GENOMIC DNA]</scope>
    <source>
        <strain evidence="3 4">NEAU-184</strain>
    </source>
</reference>
<accession>A0A5S4VAW6</accession>
<sequence length="152" mass="15241">MMRIAKLRRRTALPAAMLAAGLVLGLSSCAASSENTAAAMHASVVQISERAAAGDYAGALAELALLERDVATAAENGSIDAAREAEILTAMDVVRADLEAADVATTPAPEPTTEPTQEGDDDPDPGEDNPNKGPGNNNGNNGNGNSGNGGGD</sequence>
<keyword evidence="2" id="KW-0732">Signal</keyword>
<evidence type="ECO:0008006" key="5">
    <source>
        <dbReference type="Google" id="ProtNLM"/>
    </source>
</evidence>
<evidence type="ECO:0000313" key="3">
    <source>
        <dbReference type="EMBL" id="TYL53770.1"/>
    </source>
</evidence>
<dbReference type="RefSeq" id="WP_148733236.1">
    <property type="nucleotide sequence ID" value="NZ_VSSB01000001.1"/>
</dbReference>
<proteinExistence type="predicted"/>
<feature type="compositionally biased region" description="Low complexity" evidence="1">
    <location>
        <begin position="131"/>
        <end position="140"/>
    </location>
</feature>